<proteinExistence type="predicted"/>
<dbReference type="PANTHER" id="PTHR12620">
    <property type="entry name" value="U2 SNRNP AUXILIARY FACTOR, SMALL SUBUNIT"/>
    <property type="match status" value="1"/>
</dbReference>
<sequence length="259" mass="29510">MAEHFGRDLWDGEGPGELPLLLQDRGVPPRPALLATPHPAEHQPHPPPLQHVERIDNAVTPGPDSQGQPIDPSKIQEHFEVVFEELSKFGKIESLNVCDNLADHLVGNVYVKFRDKDDVANWGYYLQDILVLLISPLLRISVRLQVGNSRIMRVTEGVKTNYLEDIEDRKDKSLWSPQPWRLSPKWWQPPEAEALFHKRNYNRSLVKEGSAGGGRELNSGTGKRSRQMLLGRTMNPSRVVDRIKMKRVITLYGFLVQYS</sequence>
<dbReference type="PRINTS" id="PR01848">
    <property type="entry name" value="U2AUXFACTOR"/>
</dbReference>
<dbReference type="EMBL" id="CP097503">
    <property type="protein sequence ID" value="URD81664.1"/>
    <property type="molecule type" value="Genomic_DNA"/>
</dbReference>
<evidence type="ECO:0000256" key="2">
    <source>
        <dbReference type="ARBA" id="ARBA00022737"/>
    </source>
</evidence>
<dbReference type="InterPro" id="IPR035979">
    <property type="entry name" value="RBD_domain_sf"/>
</dbReference>
<evidence type="ECO:0000256" key="4">
    <source>
        <dbReference type="ARBA" id="ARBA00022833"/>
    </source>
</evidence>
<keyword evidence="3" id="KW-0863">Zinc-finger</keyword>
<dbReference type="GO" id="GO:0008270">
    <property type="term" value="F:zinc ion binding"/>
    <property type="evidence" value="ECO:0007669"/>
    <property type="project" value="UniProtKB-KW"/>
</dbReference>
<dbReference type="Proteomes" id="UP001055439">
    <property type="component" value="Chromosome 10"/>
</dbReference>
<keyword evidence="2" id="KW-0677">Repeat</keyword>
<dbReference type="Gene3D" id="3.30.70.330">
    <property type="match status" value="1"/>
</dbReference>
<feature type="region of interest" description="Disordered" evidence="5">
    <location>
        <begin position="1"/>
        <end position="51"/>
    </location>
</feature>
<keyword evidence="7" id="KW-1185">Reference proteome</keyword>
<dbReference type="InterPro" id="IPR012677">
    <property type="entry name" value="Nucleotide-bd_a/b_plait_sf"/>
</dbReference>
<evidence type="ECO:0000256" key="1">
    <source>
        <dbReference type="ARBA" id="ARBA00022723"/>
    </source>
</evidence>
<dbReference type="GO" id="GO:0000398">
    <property type="term" value="P:mRNA splicing, via spliceosome"/>
    <property type="evidence" value="ECO:0007669"/>
    <property type="project" value="InterPro"/>
</dbReference>
<keyword evidence="1" id="KW-0479">Metal-binding</keyword>
<evidence type="ECO:0000313" key="7">
    <source>
        <dbReference type="Proteomes" id="UP001055439"/>
    </source>
</evidence>
<dbReference type="AlphaFoldDB" id="A0A9E7EPU2"/>
<reference evidence="6" key="1">
    <citation type="submission" date="2022-05" db="EMBL/GenBank/DDBJ databases">
        <title>The Musa troglodytarum L. genome provides insights into the mechanism of non-climacteric behaviour and enrichment of carotenoids.</title>
        <authorList>
            <person name="Wang J."/>
        </authorList>
    </citation>
    <scope>NUCLEOTIDE SEQUENCE</scope>
    <source>
        <tissue evidence="6">Leaf</tissue>
    </source>
</reference>
<evidence type="ECO:0000256" key="5">
    <source>
        <dbReference type="SAM" id="MobiDB-lite"/>
    </source>
</evidence>
<feature type="region of interest" description="Disordered" evidence="5">
    <location>
        <begin position="207"/>
        <end position="226"/>
    </location>
</feature>
<dbReference type="GO" id="GO:0003723">
    <property type="term" value="F:RNA binding"/>
    <property type="evidence" value="ECO:0007669"/>
    <property type="project" value="InterPro"/>
</dbReference>
<dbReference type="InterPro" id="IPR009145">
    <property type="entry name" value="U2AF_small"/>
</dbReference>
<evidence type="ECO:0000256" key="3">
    <source>
        <dbReference type="ARBA" id="ARBA00022771"/>
    </source>
</evidence>
<keyword evidence="4" id="KW-0862">Zinc</keyword>
<dbReference type="GO" id="GO:0089701">
    <property type="term" value="C:U2AF complex"/>
    <property type="evidence" value="ECO:0007669"/>
    <property type="project" value="InterPro"/>
</dbReference>
<accession>A0A9E7EPU2</accession>
<name>A0A9E7EPU2_9LILI</name>
<organism evidence="6 7">
    <name type="scientific">Musa troglodytarum</name>
    <name type="common">fe'i banana</name>
    <dbReference type="NCBI Taxonomy" id="320322"/>
    <lineage>
        <taxon>Eukaryota</taxon>
        <taxon>Viridiplantae</taxon>
        <taxon>Streptophyta</taxon>
        <taxon>Embryophyta</taxon>
        <taxon>Tracheophyta</taxon>
        <taxon>Spermatophyta</taxon>
        <taxon>Magnoliopsida</taxon>
        <taxon>Liliopsida</taxon>
        <taxon>Zingiberales</taxon>
        <taxon>Musaceae</taxon>
        <taxon>Musa</taxon>
    </lineage>
</organism>
<feature type="compositionally biased region" description="Basic and acidic residues" evidence="5">
    <location>
        <begin position="1"/>
        <end position="10"/>
    </location>
</feature>
<protein>
    <submittedName>
        <fullName evidence="6">Splicing factor U2af small subunit</fullName>
    </submittedName>
</protein>
<dbReference type="SUPFAM" id="SSF54928">
    <property type="entry name" value="RNA-binding domain, RBD"/>
    <property type="match status" value="1"/>
</dbReference>
<gene>
    <name evidence="6" type="ORF">MUK42_30587</name>
</gene>
<evidence type="ECO:0000313" key="6">
    <source>
        <dbReference type="EMBL" id="URD81664.1"/>
    </source>
</evidence>
<dbReference type="OrthoDB" id="423462at2759"/>